<evidence type="ECO:0000313" key="4">
    <source>
        <dbReference type="Proteomes" id="UP000611640"/>
    </source>
</evidence>
<proteinExistence type="predicted"/>
<dbReference type="KEGG" id="atl:Athai_58070"/>
<dbReference type="AlphaFoldDB" id="A0A7R7DUX5"/>
<accession>A0A7R7DUX5</accession>
<feature type="signal peptide" evidence="2">
    <location>
        <begin position="1"/>
        <end position="25"/>
    </location>
</feature>
<evidence type="ECO:0000256" key="1">
    <source>
        <dbReference type="SAM" id="MobiDB-lite"/>
    </source>
</evidence>
<dbReference type="EMBL" id="AP023355">
    <property type="protein sequence ID" value="BCJ38304.1"/>
    <property type="molecule type" value="Genomic_DNA"/>
</dbReference>
<evidence type="ECO:0000313" key="3">
    <source>
        <dbReference type="EMBL" id="BCJ38304.1"/>
    </source>
</evidence>
<keyword evidence="4" id="KW-1185">Reference proteome</keyword>
<gene>
    <name evidence="3" type="ORF">Athai_58070</name>
</gene>
<dbReference type="Proteomes" id="UP000611640">
    <property type="component" value="Chromosome"/>
</dbReference>
<keyword evidence="2" id="KW-0732">Signal</keyword>
<name>A0A7R7DUX5_9ACTN</name>
<protein>
    <recommendedName>
        <fullName evidence="5">Lipoprotein</fullName>
    </recommendedName>
</protein>
<sequence length="195" mass="19488">MRRNALVGLLVVPLLTMTACGPGTASAHHAGTPSGAPPASTSSGPSHAPSASSQATLPAGLVLGPTGLGPLHFGMTTRQATATGMLATPATRAPEADRCTEYPLTGGTVQDAFAMVSPDRGVVVIAAPRAVRTPQHIGAGSTLAQVQAAYPKLAPSHNGTKVAPVPGNPAAQYRFAFDGGTVLAISMMDNQDCAS</sequence>
<evidence type="ECO:0008006" key="5">
    <source>
        <dbReference type="Google" id="ProtNLM"/>
    </source>
</evidence>
<feature type="region of interest" description="Disordered" evidence="1">
    <location>
        <begin position="23"/>
        <end position="61"/>
    </location>
</feature>
<dbReference type="PROSITE" id="PS51257">
    <property type="entry name" value="PROKAR_LIPOPROTEIN"/>
    <property type="match status" value="1"/>
</dbReference>
<organism evidence="3 4">
    <name type="scientific">Actinocatenispora thailandica</name>
    <dbReference type="NCBI Taxonomy" id="227318"/>
    <lineage>
        <taxon>Bacteria</taxon>
        <taxon>Bacillati</taxon>
        <taxon>Actinomycetota</taxon>
        <taxon>Actinomycetes</taxon>
        <taxon>Micromonosporales</taxon>
        <taxon>Micromonosporaceae</taxon>
        <taxon>Actinocatenispora</taxon>
    </lineage>
</organism>
<evidence type="ECO:0000256" key="2">
    <source>
        <dbReference type="SAM" id="SignalP"/>
    </source>
</evidence>
<reference evidence="3 4" key="1">
    <citation type="submission" date="2020-08" db="EMBL/GenBank/DDBJ databases">
        <title>Whole genome shotgun sequence of Actinocatenispora thailandica NBRC 105041.</title>
        <authorList>
            <person name="Komaki H."/>
            <person name="Tamura T."/>
        </authorList>
    </citation>
    <scope>NUCLEOTIDE SEQUENCE [LARGE SCALE GENOMIC DNA]</scope>
    <source>
        <strain evidence="3 4">NBRC 105041</strain>
    </source>
</reference>
<feature type="chain" id="PRO_5039328764" description="Lipoprotein" evidence="2">
    <location>
        <begin position="26"/>
        <end position="195"/>
    </location>
</feature>
<feature type="compositionally biased region" description="Low complexity" evidence="1">
    <location>
        <begin position="27"/>
        <end position="61"/>
    </location>
</feature>